<dbReference type="InterPro" id="IPR036188">
    <property type="entry name" value="FAD/NAD-bd_sf"/>
</dbReference>
<keyword evidence="4" id="KW-1185">Reference proteome</keyword>
<evidence type="ECO:0000259" key="2">
    <source>
        <dbReference type="Pfam" id="PF07992"/>
    </source>
</evidence>
<evidence type="ECO:0000313" key="4">
    <source>
        <dbReference type="Proteomes" id="UP000805841"/>
    </source>
</evidence>
<keyword evidence="1" id="KW-0560">Oxidoreductase</keyword>
<feature type="domain" description="FAD/NAD(P)-binding" evidence="2">
    <location>
        <begin position="9"/>
        <end position="287"/>
    </location>
</feature>
<evidence type="ECO:0000256" key="1">
    <source>
        <dbReference type="ARBA" id="ARBA00023002"/>
    </source>
</evidence>
<dbReference type="PIRSF" id="PIRSF037495">
    <property type="entry name" value="Opine_OX_OoxA/HcnB"/>
    <property type="match status" value="1"/>
</dbReference>
<dbReference type="PRINTS" id="PR00469">
    <property type="entry name" value="PNDRDTASEII"/>
</dbReference>
<sequence>MNDWVDHCDLLIVGAGPAGLSAAQAAAEAGVAAVVLDDNPRPGGQVWRHGPGFAPPRPARPLLSTLARPPLRYLPGTRIVDAPEPGVLLVEDEQRGWLLRYRQLILCCGARELLLPFPGWTLPGVTGVGALQALVKGGMPLRGERVVVAGSGPLLLASAATARQAGATVVGMFEQAPLSQVRRFALNLWRWPGKAAQAAALARRGYRPGAWVVEALGTDALQAVRVQTNGRVRTLVCDRLACAFGLVANTELASMLGCQLSAGTVAVGAGQRTSVEGVYAAGECTGVGGNELARVEGRIAGLTATGRHAEAAALAGRHRRWQAFARQLQASFELNPAIAQLARPDTLLCRCEDVSVAEVAGHTGWAQAKLHTRCGMGACQGRVCGTAARALFGWGPGNPRAPLVPARVATLGVYGTGGTGDD</sequence>
<reference evidence="3 4" key="1">
    <citation type="journal article" date="2020" name="Insects">
        <title>Bacteria Belonging to Pseudomonas typographi sp. nov. from the Bark Beetle Ips typographus Have Genomic Potential to Aid in the Host Ecology.</title>
        <authorList>
            <person name="Peral-Aranega E."/>
            <person name="Saati-Santamaria Z."/>
            <person name="Kolarik M."/>
            <person name="Rivas R."/>
            <person name="Garcia-Fraile P."/>
        </authorList>
    </citation>
    <scope>NUCLEOTIDE SEQUENCE [LARGE SCALE GENOMIC DNA]</scope>
    <source>
        <strain evidence="3 4">CA3A</strain>
    </source>
</reference>
<name>A0ABR7YWM9_9PSED</name>
<dbReference type="PANTHER" id="PTHR42949:SF3">
    <property type="entry name" value="ANAEROBIC GLYCEROL-3-PHOSPHATE DEHYDROGENASE SUBUNIT B"/>
    <property type="match status" value="1"/>
</dbReference>
<dbReference type="InterPro" id="IPR023753">
    <property type="entry name" value="FAD/NAD-binding_dom"/>
</dbReference>
<accession>A0ABR7YWM9</accession>
<dbReference type="EMBL" id="JAAOCA010000002">
    <property type="protein sequence ID" value="MBD1597590.1"/>
    <property type="molecule type" value="Genomic_DNA"/>
</dbReference>
<dbReference type="InterPro" id="IPR017224">
    <property type="entry name" value="Opine_Oxase_asu/HCN_bsu"/>
</dbReference>
<organism evidence="3 4">
    <name type="scientific">Pseudomonas typographi</name>
    <dbReference type="NCBI Taxonomy" id="2715964"/>
    <lineage>
        <taxon>Bacteria</taxon>
        <taxon>Pseudomonadati</taxon>
        <taxon>Pseudomonadota</taxon>
        <taxon>Gammaproteobacteria</taxon>
        <taxon>Pseudomonadales</taxon>
        <taxon>Pseudomonadaceae</taxon>
        <taxon>Pseudomonas</taxon>
    </lineage>
</organism>
<proteinExistence type="predicted"/>
<dbReference type="InterPro" id="IPR041854">
    <property type="entry name" value="BFD-like_2Fe2S-bd_dom_sf"/>
</dbReference>
<evidence type="ECO:0000313" key="3">
    <source>
        <dbReference type="EMBL" id="MBD1597590.1"/>
    </source>
</evidence>
<protein>
    <submittedName>
        <fullName evidence="3">FAD-dependent oxidoreductase</fullName>
    </submittedName>
</protein>
<comment type="caution">
    <text evidence="3">The sequence shown here is derived from an EMBL/GenBank/DDBJ whole genome shotgun (WGS) entry which is preliminary data.</text>
</comment>
<dbReference type="Proteomes" id="UP000805841">
    <property type="component" value="Unassembled WGS sequence"/>
</dbReference>
<dbReference type="PRINTS" id="PR00368">
    <property type="entry name" value="FADPNR"/>
</dbReference>
<dbReference type="InterPro" id="IPR051691">
    <property type="entry name" value="Metab_Enz_Cyan_OpOx_G3PDH"/>
</dbReference>
<dbReference type="SUPFAM" id="SSF51905">
    <property type="entry name" value="FAD/NAD(P)-binding domain"/>
    <property type="match status" value="1"/>
</dbReference>
<dbReference type="Gene3D" id="3.50.50.60">
    <property type="entry name" value="FAD/NAD(P)-binding domain"/>
    <property type="match status" value="2"/>
</dbReference>
<gene>
    <name evidence="3" type="ORF">HAQ05_02535</name>
</gene>
<dbReference type="PANTHER" id="PTHR42949">
    <property type="entry name" value="ANAEROBIC GLYCEROL-3-PHOSPHATE DEHYDROGENASE SUBUNIT B"/>
    <property type="match status" value="1"/>
</dbReference>
<dbReference type="RefSeq" id="WP_190417029.1">
    <property type="nucleotide sequence ID" value="NZ_JAAOCA010000002.1"/>
</dbReference>
<dbReference type="Pfam" id="PF07992">
    <property type="entry name" value="Pyr_redox_2"/>
    <property type="match status" value="1"/>
</dbReference>
<dbReference type="Gene3D" id="1.10.10.1100">
    <property type="entry name" value="BFD-like [2Fe-2S]-binding domain"/>
    <property type="match status" value="1"/>
</dbReference>